<evidence type="ECO:0000313" key="1">
    <source>
        <dbReference type="EMBL" id="SVD17511.1"/>
    </source>
</evidence>
<sequence>MVLVRAVEIHRLDGMDIDIFDHDLSLAM</sequence>
<name>A0A382T872_9ZZZZ</name>
<organism evidence="1">
    <name type="scientific">marine metagenome</name>
    <dbReference type="NCBI Taxonomy" id="408172"/>
    <lineage>
        <taxon>unclassified sequences</taxon>
        <taxon>metagenomes</taxon>
        <taxon>ecological metagenomes</taxon>
    </lineage>
</organism>
<dbReference type="EMBL" id="UINC01134154">
    <property type="protein sequence ID" value="SVD17511.1"/>
    <property type="molecule type" value="Genomic_DNA"/>
</dbReference>
<reference evidence="1" key="1">
    <citation type="submission" date="2018-05" db="EMBL/GenBank/DDBJ databases">
        <authorList>
            <person name="Lanie J.A."/>
            <person name="Ng W.-L."/>
            <person name="Kazmierczak K.M."/>
            <person name="Andrzejewski T.M."/>
            <person name="Davidsen T.M."/>
            <person name="Wayne K.J."/>
            <person name="Tettelin H."/>
            <person name="Glass J.I."/>
            <person name="Rusch D."/>
            <person name="Podicherti R."/>
            <person name="Tsui H.-C.T."/>
            <person name="Winkler M.E."/>
        </authorList>
    </citation>
    <scope>NUCLEOTIDE SEQUENCE</scope>
</reference>
<accession>A0A382T872</accession>
<protein>
    <submittedName>
        <fullName evidence="1">Uncharacterized protein</fullName>
    </submittedName>
</protein>
<proteinExistence type="predicted"/>
<dbReference type="AlphaFoldDB" id="A0A382T872"/>
<gene>
    <name evidence="1" type="ORF">METZ01_LOCUS370365</name>
</gene>